<evidence type="ECO:0000313" key="3">
    <source>
        <dbReference type="Proteomes" id="UP000030854"/>
    </source>
</evidence>
<gene>
    <name evidence="2" type="ORF">EV44_g3953</name>
</gene>
<name>A0A0B1P062_UNCNE</name>
<evidence type="ECO:0000256" key="1">
    <source>
        <dbReference type="SAM" id="MobiDB-lite"/>
    </source>
</evidence>
<dbReference type="STRING" id="52586.A0A0B1P062"/>
<organism evidence="2 3">
    <name type="scientific">Uncinula necator</name>
    <name type="common">Grape powdery mildew</name>
    <dbReference type="NCBI Taxonomy" id="52586"/>
    <lineage>
        <taxon>Eukaryota</taxon>
        <taxon>Fungi</taxon>
        <taxon>Dikarya</taxon>
        <taxon>Ascomycota</taxon>
        <taxon>Pezizomycotina</taxon>
        <taxon>Leotiomycetes</taxon>
        <taxon>Erysiphales</taxon>
        <taxon>Erysiphaceae</taxon>
        <taxon>Erysiphe</taxon>
    </lineage>
</organism>
<proteinExistence type="predicted"/>
<evidence type="ECO:0000313" key="2">
    <source>
        <dbReference type="EMBL" id="KHJ30214.1"/>
    </source>
</evidence>
<sequence length="212" mass="24381">MLPAKTFQALIAQLRTSISLSLKVQKSQKTAYYTADGYENDSFYTDRQYHEQKRSQTSSSSANNKEQSKTKFGKKACFVCSKEGCWSTRHSPEERMKSMADFKSKTLRLTDRKYTGPEIRQFLNDFEGLEPAQEIPDNFSHFHVTQDGEESDDLEDFFRTGIFFTDSQTETTSEAYSDFFPTLRGNVDGYTTVGSLRDKSIEHLLTQSRHPH</sequence>
<protein>
    <submittedName>
        <fullName evidence="2">Uncharacterized protein</fullName>
    </submittedName>
</protein>
<keyword evidence="3" id="KW-1185">Reference proteome</keyword>
<feature type="compositionally biased region" description="Polar residues" evidence="1">
    <location>
        <begin position="55"/>
        <end position="65"/>
    </location>
</feature>
<accession>A0A0B1P062</accession>
<feature type="region of interest" description="Disordered" evidence="1">
    <location>
        <begin position="48"/>
        <end position="67"/>
    </location>
</feature>
<comment type="caution">
    <text evidence="2">The sequence shown here is derived from an EMBL/GenBank/DDBJ whole genome shotgun (WGS) entry which is preliminary data.</text>
</comment>
<dbReference type="EMBL" id="JNVN01004754">
    <property type="protein sequence ID" value="KHJ30214.1"/>
    <property type="molecule type" value="Genomic_DNA"/>
</dbReference>
<dbReference type="AlphaFoldDB" id="A0A0B1P062"/>
<dbReference type="HOGENOM" id="CLU_049841_1_0_1"/>
<reference evidence="2 3" key="1">
    <citation type="journal article" date="2014" name="BMC Genomics">
        <title>Adaptive genomic structural variation in the grape powdery mildew pathogen, Erysiphe necator.</title>
        <authorList>
            <person name="Jones L."/>
            <person name="Riaz S."/>
            <person name="Morales-Cruz A."/>
            <person name="Amrine K.C."/>
            <person name="McGuire B."/>
            <person name="Gubler W.D."/>
            <person name="Walker M.A."/>
            <person name="Cantu D."/>
        </authorList>
    </citation>
    <scope>NUCLEOTIDE SEQUENCE [LARGE SCALE GENOMIC DNA]</scope>
    <source>
        <strain evidence="3">c</strain>
    </source>
</reference>
<dbReference type="Proteomes" id="UP000030854">
    <property type="component" value="Unassembled WGS sequence"/>
</dbReference>